<reference evidence="1 2" key="1">
    <citation type="journal article" date="2017" name="Mol. Biol. Evol.">
        <title>The 4-celled Tetrabaena socialis nuclear genome reveals the essential components for genetic control of cell number at the origin of multicellularity in the volvocine lineage.</title>
        <authorList>
            <person name="Featherston J."/>
            <person name="Arakaki Y."/>
            <person name="Hanschen E.R."/>
            <person name="Ferris P.J."/>
            <person name="Michod R.E."/>
            <person name="Olson B.J.S.C."/>
            <person name="Nozaki H."/>
            <person name="Durand P.M."/>
        </authorList>
    </citation>
    <scope>NUCLEOTIDE SEQUENCE [LARGE SCALE GENOMIC DNA]</scope>
    <source>
        <strain evidence="1 2">NIES-571</strain>
    </source>
</reference>
<comment type="caution">
    <text evidence="1">The sequence shown here is derived from an EMBL/GenBank/DDBJ whole genome shotgun (WGS) entry which is preliminary data.</text>
</comment>
<dbReference type="EMBL" id="PGGS01002405">
    <property type="protein sequence ID" value="PNG99646.1"/>
    <property type="molecule type" value="Genomic_DNA"/>
</dbReference>
<protein>
    <recommendedName>
        <fullName evidence="3">Apple domain-containing protein</fullName>
    </recommendedName>
</protein>
<proteinExistence type="predicted"/>
<name>A0A2J7ZHA5_9CHLO</name>
<evidence type="ECO:0008006" key="3">
    <source>
        <dbReference type="Google" id="ProtNLM"/>
    </source>
</evidence>
<dbReference type="Proteomes" id="UP000236333">
    <property type="component" value="Unassembled WGS sequence"/>
</dbReference>
<accession>A0A2J7ZHA5</accession>
<keyword evidence="2" id="KW-1185">Reference proteome</keyword>
<evidence type="ECO:0000313" key="2">
    <source>
        <dbReference type="Proteomes" id="UP000236333"/>
    </source>
</evidence>
<dbReference type="AlphaFoldDB" id="A0A2J7ZHA5"/>
<gene>
    <name evidence="1" type="ORF">TSOC_014572</name>
</gene>
<organism evidence="1 2">
    <name type="scientific">Tetrabaena socialis</name>
    <dbReference type="NCBI Taxonomy" id="47790"/>
    <lineage>
        <taxon>Eukaryota</taxon>
        <taxon>Viridiplantae</taxon>
        <taxon>Chlorophyta</taxon>
        <taxon>core chlorophytes</taxon>
        <taxon>Chlorophyceae</taxon>
        <taxon>CS clade</taxon>
        <taxon>Chlamydomonadales</taxon>
        <taxon>Tetrabaenaceae</taxon>
        <taxon>Tetrabaena</taxon>
    </lineage>
</organism>
<dbReference type="OrthoDB" id="543726at2759"/>
<sequence>MTPDCCQQISGYTMTPDMDHNGDDIGQSLDVLDKCNADSTCKGFNSAGWYKRVVSPTSTFTGTCFYTKIGTSKDSDAEMH</sequence>
<evidence type="ECO:0000313" key="1">
    <source>
        <dbReference type="EMBL" id="PNG99646.1"/>
    </source>
</evidence>